<evidence type="ECO:0000313" key="3">
    <source>
        <dbReference type="Proteomes" id="UP000265520"/>
    </source>
</evidence>
<feature type="non-terminal residue" evidence="2">
    <location>
        <position position="113"/>
    </location>
</feature>
<evidence type="ECO:0000313" key="2">
    <source>
        <dbReference type="EMBL" id="MCI43088.1"/>
    </source>
</evidence>
<evidence type="ECO:0000256" key="1">
    <source>
        <dbReference type="SAM" id="MobiDB-lite"/>
    </source>
</evidence>
<feature type="compositionally biased region" description="Basic and acidic residues" evidence="1">
    <location>
        <begin position="7"/>
        <end position="17"/>
    </location>
</feature>
<comment type="caution">
    <text evidence="2">The sequence shown here is derived from an EMBL/GenBank/DDBJ whole genome shotgun (WGS) entry which is preliminary data.</text>
</comment>
<feature type="non-terminal residue" evidence="2">
    <location>
        <position position="1"/>
    </location>
</feature>
<reference evidence="2 3" key="1">
    <citation type="journal article" date="2018" name="Front. Plant Sci.">
        <title>Red Clover (Trifolium pratense) and Zigzag Clover (T. medium) - A Picture of Genomic Similarities and Differences.</title>
        <authorList>
            <person name="Dluhosova J."/>
            <person name="Istvanek J."/>
            <person name="Nedelnik J."/>
            <person name="Repkova J."/>
        </authorList>
    </citation>
    <scope>NUCLEOTIDE SEQUENCE [LARGE SCALE GENOMIC DNA]</scope>
    <source>
        <strain evidence="3">cv. 10/8</strain>
        <tissue evidence="2">Leaf</tissue>
    </source>
</reference>
<accession>A0A392S2L5</accession>
<dbReference type="EMBL" id="LXQA010312802">
    <property type="protein sequence ID" value="MCI43088.1"/>
    <property type="molecule type" value="Genomic_DNA"/>
</dbReference>
<dbReference type="AlphaFoldDB" id="A0A392S2L5"/>
<dbReference type="Proteomes" id="UP000265520">
    <property type="component" value="Unassembled WGS sequence"/>
</dbReference>
<evidence type="ECO:0008006" key="4">
    <source>
        <dbReference type="Google" id="ProtNLM"/>
    </source>
</evidence>
<name>A0A392S2L5_9FABA</name>
<feature type="region of interest" description="Disordered" evidence="1">
    <location>
        <begin position="1"/>
        <end position="26"/>
    </location>
</feature>
<keyword evidence="3" id="KW-1185">Reference proteome</keyword>
<proteinExistence type="predicted"/>
<protein>
    <recommendedName>
        <fullName evidence="4">Sulfate transporter</fullName>
    </recommendedName>
</protein>
<organism evidence="2 3">
    <name type="scientific">Trifolium medium</name>
    <dbReference type="NCBI Taxonomy" id="97028"/>
    <lineage>
        <taxon>Eukaryota</taxon>
        <taxon>Viridiplantae</taxon>
        <taxon>Streptophyta</taxon>
        <taxon>Embryophyta</taxon>
        <taxon>Tracheophyta</taxon>
        <taxon>Spermatophyta</taxon>
        <taxon>Magnoliopsida</taxon>
        <taxon>eudicotyledons</taxon>
        <taxon>Gunneridae</taxon>
        <taxon>Pentapetalae</taxon>
        <taxon>rosids</taxon>
        <taxon>fabids</taxon>
        <taxon>Fabales</taxon>
        <taxon>Fabaceae</taxon>
        <taxon>Papilionoideae</taxon>
        <taxon>50 kb inversion clade</taxon>
        <taxon>NPAAA clade</taxon>
        <taxon>Hologalegina</taxon>
        <taxon>IRL clade</taxon>
        <taxon>Trifolieae</taxon>
        <taxon>Trifolium</taxon>
    </lineage>
</organism>
<sequence length="113" mass="12359">TTGTKAKRGDDTVDDSVKGGSSSPADVRVGDIVVKLGARQEPVARSKVQEQEVEPTPRRLSVRDDVVKEKDCRVFLRNFRTKTDDVKWAQNGIVATIINGEAVPVVQNRITDA</sequence>